<proteinExistence type="predicted"/>
<gene>
    <name evidence="7" type="ORF">MYCTH_2118664</name>
</gene>
<keyword evidence="4 5" id="KW-0472">Membrane</keyword>
<dbReference type="EMBL" id="CP003004">
    <property type="protein sequence ID" value="AEO58235.1"/>
    <property type="molecule type" value="Genomic_DNA"/>
</dbReference>
<evidence type="ECO:0000256" key="5">
    <source>
        <dbReference type="SAM" id="Phobius"/>
    </source>
</evidence>
<sequence length="429" mass="46506">MAQQAALTPLRATWRAVTWEGDGDAGHPHNWSDMHKWAITVLLSLGGLVTLTFGAMLAPALSSIASDLGTSQDEAQIFLSIFVLSFAFGPMVLAPLAETFGRRQAWIVPNCFYILWNTVCGFIVTAGLLIAGRLLAGIGASVDFALTNPVLADLWPPSQGNKSFAIATFLALLGPALGPIGGGAVTQTIGWRWIVWILSIFDGVLVLVGLAVVRETYAIILLRRWAATLRKQTNQPYQVANNDGGSDPLTSKLSRALTRPVRLLATQPALQIMSLFLAYNFGVLYVVLSTFASLWVERYRQTEAQSGLQYLALVIGYTLAAQVGARATDRLWRHLKEKKKKARGDGDAVPEYCAPLMVPGAMLIPAGFPFLRSIAGFAFPLFAPLMYRSLGYGWGNSFLAFVSLALGLPAPLLIWPYVARIRAKGKPQS</sequence>
<dbReference type="PANTHER" id="PTHR23502">
    <property type="entry name" value="MAJOR FACILITATOR SUPERFAMILY"/>
    <property type="match status" value="1"/>
</dbReference>
<dbReference type="SUPFAM" id="SSF103473">
    <property type="entry name" value="MFS general substrate transporter"/>
    <property type="match status" value="1"/>
</dbReference>
<dbReference type="PROSITE" id="PS50850">
    <property type="entry name" value="MFS"/>
    <property type="match status" value="1"/>
</dbReference>
<keyword evidence="8" id="KW-1185">Reference proteome</keyword>
<feature type="transmembrane region" description="Helical" evidence="5">
    <location>
        <begin position="106"/>
        <end position="128"/>
    </location>
</feature>
<evidence type="ECO:0000256" key="2">
    <source>
        <dbReference type="ARBA" id="ARBA00022692"/>
    </source>
</evidence>
<dbReference type="VEuPathDB" id="FungiDB:MYCTH_2118664"/>
<dbReference type="OMA" id="FPECYEQ"/>
<dbReference type="GeneID" id="11509436"/>
<dbReference type="HOGENOM" id="CLU_008455_1_1_1"/>
<evidence type="ECO:0000256" key="3">
    <source>
        <dbReference type="ARBA" id="ARBA00022989"/>
    </source>
</evidence>
<evidence type="ECO:0000313" key="8">
    <source>
        <dbReference type="Proteomes" id="UP000007322"/>
    </source>
</evidence>
<feature type="transmembrane region" description="Helical" evidence="5">
    <location>
        <begin position="77"/>
        <end position="94"/>
    </location>
</feature>
<dbReference type="GO" id="GO:0016020">
    <property type="term" value="C:membrane"/>
    <property type="evidence" value="ECO:0007669"/>
    <property type="project" value="UniProtKB-SubCell"/>
</dbReference>
<dbReference type="InterPro" id="IPR020846">
    <property type="entry name" value="MFS_dom"/>
</dbReference>
<reference evidence="7 8" key="1">
    <citation type="journal article" date="2011" name="Nat. Biotechnol.">
        <title>Comparative genomic analysis of the thermophilic biomass-degrading fungi Myceliophthora thermophila and Thielavia terrestris.</title>
        <authorList>
            <person name="Berka R.M."/>
            <person name="Grigoriev I.V."/>
            <person name="Otillar R."/>
            <person name="Salamov A."/>
            <person name="Grimwood J."/>
            <person name="Reid I."/>
            <person name="Ishmael N."/>
            <person name="John T."/>
            <person name="Darmond C."/>
            <person name="Moisan M.-C."/>
            <person name="Henrissat B."/>
            <person name="Coutinho P.M."/>
            <person name="Lombard V."/>
            <person name="Natvig D.O."/>
            <person name="Lindquist E."/>
            <person name="Schmutz J."/>
            <person name="Lucas S."/>
            <person name="Harris P."/>
            <person name="Powlowski J."/>
            <person name="Bellemare A."/>
            <person name="Taylor D."/>
            <person name="Butler G."/>
            <person name="de Vries R.P."/>
            <person name="Allijn I.E."/>
            <person name="van den Brink J."/>
            <person name="Ushinsky S."/>
            <person name="Storms R."/>
            <person name="Powell A.J."/>
            <person name="Paulsen I.T."/>
            <person name="Elbourne L.D.H."/>
            <person name="Baker S.E."/>
            <person name="Magnuson J."/>
            <person name="LaBoissiere S."/>
            <person name="Clutterbuck A.J."/>
            <person name="Martinez D."/>
            <person name="Wogulis M."/>
            <person name="de Leon A.L."/>
            <person name="Rey M.W."/>
            <person name="Tsang A."/>
        </authorList>
    </citation>
    <scope>NUCLEOTIDE SEQUENCE [LARGE SCALE GENOMIC DNA]</scope>
    <source>
        <strain evidence="8">ATCC 42464 / BCRC 31852 / DSM 1799</strain>
    </source>
</reference>
<feature type="transmembrane region" description="Helical" evidence="5">
    <location>
        <begin position="391"/>
        <end position="418"/>
    </location>
</feature>
<feature type="transmembrane region" description="Helical" evidence="5">
    <location>
        <begin position="164"/>
        <end position="181"/>
    </location>
</feature>
<feature type="transmembrane region" description="Helical" evidence="5">
    <location>
        <begin position="193"/>
        <end position="213"/>
    </location>
</feature>
<dbReference type="AlphaFoldDB" id="G2QD17"/>
<evidence type="ECO:0000313" key="7">
    <source>
        <dbReference type="EMBL" id="AEO58235.1"/>
    </source>
</evidence>
<dbReference type="Pfam" id="PF07690">
    <property type="entry name" value="MFS_1"/>
    <property type="match status" value="1"/>
</dbReference>
<feature type="transmembrane region" description="Helical" evidence="5">
    <location>
        <begin position="272"/>
        <end position="296"/>
    </location>
</feature>
<dbReference type="Gene3D" id="1.20.1250.20">
    <property type="entry name" value="MFS general substrate transporter like domains"/>
    <property type="match status" value="1"/>
</dbReference>
<feature type="transmembrane region" description="Helical" evidence="5">
    <location>
        <begin position="349"/>
        <end position="371"/>
    </location>
</feature>
<organism evidence="7 8">
    <name type="scientific">Thermothelomyces thermophilus (strain ATCC 42464 / BCRC 31852 / DSM 1799)</name>
    <name type="common">Sporotrichum thermophile</name>
    <dbReference type="NCBI Taxonomy" id="573729"/>
    <lineage>
        <taxon>Eukaryota</taxon>
        <taxon>Fungi</taxon>
        <taxon>Dikarya</taxon>
        <taxon>Ascomycota</taxon>
        <taxon>Pezizomycotina</taxon>
        <taxon>Sordariomycetes</taxon>
        <taxon>Sordariomycetidae</taxon>
        <taxon>Sordariales</taxon>
        <taxon>Chaetomiaceae</taxon>
        <taxon>Thermothelomyces</taxon>
    </lineage>
</organism>
<name>G2QD17_THET4</name>
<dbReference type="eggNOG" id="KOG0255">
    <property type="taxonomic scope" value="Eukaryota"/>
</dbReference>
<dbReference type="OrthoDB" id="6770063at2759"/>
<dbReference type="Proteomes" id="UP000007322">
    <property type="component" value="Chromosome 3"/>
</dbReference>
<dbReference type="RefSeq" id="XP_003663480.1">
    <property type="nucleotide sequence ID" value="XM_003663432.1"/>
</dbReference>
<dbReference type="KEGG" id="mtm:MYCTH_2118664"/>
<keyword evidence="2 5" id="KW-0812">Transmembrane</keyword>
<dbReference type="InterPro" id="IPR011701">
    <property type="entry name" value="MFS"/>
</dbReference>
<evidence type="ECO:0000259" key="6">
    <source>
        <dbReference type="PROSITE" id="PS50850"/>
    </source>
</evidence>
<dbReference type="InterPro" id="IPR036259">
    <property type="entry name" value="MFS_trans_sf"/>
</dbReference>
<evidence type="ECO:0000256" key="1">
    <source>
        <dbReference type="ARBA" id="ARBA00004141"/>
    </source>
</evidence>
<accession>G2QD17</accession>
<feature type="transmembrane region" description="Helical" evidence="5">
    <location>
        <begin position="37"/>
        <end position="57"/>
    </location>
</feature>
<keyword evidence="3 5" id="KW-1133">Transmembrane helix</keyword>
<dbReference type="InParanoid" id="G2QD17"/>
<evidence type="ECO:0000256" key="4">
    <source>
        <dbReference type="ARBA" id="ARBA00023136"/>
    </source>
</evidence>
<feature type="domain" description="Major facilitator superfamily (MFS) profile" evidence="6">
    <location>
        <begin position="39"/>
        <end position="429"/>
    </location>
</feature>
<comment type="subcellular location">
    <subcellularLocation>
        <location evidence="1">Membrane</location>
        <topology evidence="1">Multi-pass membrane protein</topology>
    </subcellularLocation>
</comment>
<protein>
    <recommendedName>
        <fullName evidence="6">Major facilitator superfamily (MFS) profile domain-containing protein</fullName>
    </recommendedName>
</protein>
<dbReference type="GO" id="GO:0022857">
    <property type="term" value="F:transmembrane transporter activity"/>
    <property type="evidence" value="ECO:0007669"/>
    <property type="project" value="InterPro"/>
</dbReference>
<dbReference type="PANTHER" id="PTHR23502:SF60">
    <property type="entry name" value="MAJOR FACILITATOR SUPERFAMILY (MFS) PROFILE DOMAIN-CONTAINING PROTEIN-RELATED"/>
    <property type="match status" value="1"/>
</dbReference>